<accession>A0A089XGS8</accession>
<dbReference type="AlphaFoldDB" id="A0A089XGS8"/>
<feature type="compositionally biased region" description="Basic and acidic residues" evidence="1">
    <location>
        <begin position="99"/>
        <end position="112"/>
    </location>
</feature>
<feature type="region of interest" description="Disordered" evidence="1">
    <location>
        <begin position="184"/>
        <end position="256"/>
    </location>
</feature>
<dbReference type="EMBL" id="CP009439">
    <property type="protein sequence ID" value="AIS02489.1"/>
    <property type="molecule type" value="Genomic_DNA"/>
</dbReference>
<geneLocation type="plasmid" evidence="2 3">
    <name>pSglau1</name>
</geneLocation>
<dbReference type="Proteomes" id="UP000029482">
    <property type="component" value="Plasmid pSglau1"/>
</dbReference>
<evidence type="ECO:0000313" key="3">
    <source>
        <dbReference type="Proteomes" id="UP000029482"/>
    </source>
</evidence>
<gene>
    <name evidence="2" type="ORF">SGLAU_32795</name>
</gene>
<evidence type="ECO:0000256" key="1">
    <source>
        <dbReference type="SAM" id="MobiDB-lite"/>
    </source>
</evidence>
<protein>
    <submittedName>
        <fullName evidence="2">Uncharacterized protein</fullName>
    </submittedName>
</protein>
<dbReference type="HOGENOM" id="CLU_1085502_0_0_11"/>
<organism evidence="2 3">
    <name type="scientific">Streptomyces glaucescens</name>
    <dbReference type="NCBI Taxonomy" id="1907"/>
    <lineage>
        <taxon>Bacteria</taxon>
        <taxon>Bacillati</taxon>
        <taxon>Actinomycetota</taxon>
        <taxon>Actinomycetes</taxon>
        <taxon>Kitasatosporales</taxon>
        <taxon>Streptomycetaceae</taxon>
        <taxon>Streptomyces</taxon>
    </lineage>
</organism>
<feature type="compositionally biased region" description="Pro residues" evidence="1">
    <location>
        <begin position="245"/>
        <end position="256"/>
    </location>
</feature>
<feature type="region of interest" description="Disordered" evidence="1">
    <location>
        <begin position="99"/>
        <end position="155"/>
    </location>
</feature>
<feature type="compositionally biased region" description="Low complexity" evidence="1">
    <location>
        <begin position="12"/>
        <end position="26"/>
    </location>
</feature>
<proteinExistence type="predicted"/>
<feature type="compositionally biased region" description="Basic residues" evidence="1">
    <location>
        <begin position="184"/>
        <end position="195"/>
    </location>
</feature>
<evidence type="ECO:0000313" key="2">
    <source>
        <dbReference type="EMBL" id="AIS02489.1"/>
    </source>
</evidence>
<sequence length="256" mass="26883">MDIVPAGGAAGAGSPAGWRAPAARGPRGAGCHHLRGHLGAVPGSRSEALDLTVLRARRAFRTAAEALDLSVERLRHLGEAFTAASDRAHTTMNRYARRSDAEMPHTVRETTSRRTAHRSRTATSPAHLGNRVRPGPGGRAWPTPWPRSNSVNRRKAVTPPLTGRSLVATGSCVAPRPVPASLRPRRARRAMRRGGRVSYGDGQPHSTGRAVGQQQLRCVLRRERKPGGDGAGAEEEGGGAGSPTGPAPVRVPAPAG</sequence>
<reference evidence="3" key="1">
    <citation type="journal article" date="2015" name="J. Biotechnol.">
        <title>Complete genome sequence of the actinobacterium Streptomyces glaucescens GLA.O (DSM 40922) consisting of a linear chromosome and one linear plasmid.</title>
        <authorList>
            <person name="Ortseifen V."/>
            <person name="Winkler A."/>
            <person name="Albersmeier A."/>
            <person name="Wendler S."/>
            <person name="Puhler A."/>
            <person name="Kalinowski J."/>
            <person name="Ruckert C."/>
        </authorList>
    </citation>
    <scope>NUCLEOTIDE SEQUENCE [LARGE SCALE GENOMIC DNA]</scope>
    <source>
        <strain evidence="3">DSM 40922 / GLA O</strain>
        <plasmid evidence="3">pSglau1</plasmid>
    </source>
</reference>
<name>A0A089XGS8_STRGA</name>
<keyword evidence="2" id="KW-0614">Plasmid</keyword>
<dbReference type="KEGG" id="sgu:SGLAU_32795"/>
<keyword evidence="3" id="KW-1185">Reference proteome</keyword>
<feature type="region of interest" description="Disordered" evidence="1">
    <location>
        <begin position="1"/>
        <end position="29"/>
    </location>
</feature>